<dbReference type="Pfam" id="PF00085">
    <property type="entry name" value="Thioredoxin"/>
    <property type="match status" value="1"/>
</dbReference>
<sequence>MSLIINYDILLVVEVFQSWAGPCECIKPMLYRTSLDNEDIKFCCAAADKIGSLKEYKDKLKPVFLFYKKGALKKTIEGVNTPEIQKLLDNI</sequence>
<feature type="chain" id="PRO_5008771967" description="Thioredoxin domain-containing protein" evidence="1">
    <location>
        <begin position="26"/>
        <end position="91"/>
    </location>
</feature>
<dbReference type="AlphaFoldDB" id="L1JZ91"/>
<dbReference type="EnsemblProtists" id="EKX53418">
    <property type="protein sequence ID" value="EKX53418"/>
    <property type="gene ID" value="GUITHDRAFT_150407"/>
</dbReference>
<reference evidence="4" key="3">
    <citation type="submission" date="2015-06" db="UniProtKB">
        <authorList>
            <consortium name="EnsemblProtists"/>
        </authorList>
    </citation>
    <scope>IDENTIFICATION</scope>
</reference>
<evidence type="ECO:0000313" key="5">
    <source>
        <dbReference type="Proteomes" id="UP000011087"/>
    </source>
</evidence>
<dbReference type="PANTHER" id="PTHR46135">
    <property type="entry name" value="NME/NM23 FAMILY MEMBER 8"/>
    <property type="match status" value="1"/>
</dbReference>
<reference evidence="3 5" key="1">
    <citation type="journal article" date="2012" name="Nature">
        <title>Algal genomes reveal evolutionary mosaicism and the fate of nucleomorphs.</title>
        <authorList>
            <consortium name="DOE Joint Genome Institute"/>
            <person name="Curtis B.A."/>
            <person name="Tanifuji G."/>
            <person name="Burki F."/>
            <person name="Gruber A."/>
            <person name="Irimia M."/>
            <person name="Maruyama S."/>
            <person name="Arias M.C."/>
            <person name="Ball S.G."/>
            <person name="Gile G.H."/>
            <person name="Hirakawa Y."/>
            <person name="Hopkins J.F."/>
            <person name="Kuo A."/>
            <person name="Rensing S.A."/>
            <person name="Schmutz J."/>
            <person name="Symeonidi A."/>
            <person name="Elias M."/>
            <person name="Eveleigh R.J."/>
            <person name="Herman E.K."/>
            <person name="Klute M.J."/>
            <person name="Nakayama T."/>
            <person name="Obornik M."/>
            <person name="Reyes-Prieto A."/>
            <person name="Armbrust E.V."/>
            <person name="Aves S.J."/>
            <person name="Beiko R.G."/>
            <person name="Coutinho P."/>
            <person name="Dacks J.B."/>
            <person name="Durnford D.G."/>
            <person name="Fast N.M."/>
            <person name="Green B.R."/>
            <person name="Grisdale C.J."/>
            <person name="Hempel F."/>
            <person name="Henrissat B."/>
            <person name="Hoppner M.P."/>
            <person name="Ishida K."/>
            <person name="Kim E."/>
            <person name="Koreny L."/>
            <person name="Kroth P.G."/>
            <person name="Liu Y."/>
            <person name="Malik S.B."/>
            <person name="Maier U.G."/>
            <person name="McRose D."/>
            <person name="Mock T."/>
            <person name="Neilson J.A."/>
            <person name="Onodera N.T."/>
            <person name="Poole A.M."/>
            <person name="Pritham E.J."/>
            <person name="Richards T.A."/>
            <person name="Rocap G."/>
            <person name="Roy S.W."/>
            <person name="Sarai C."/>
            <person name="Schaack S."/>
            <person name="Shirato S."/>
            <person name="Slamovits C.H."/>
            <person name="Spencer D.F."/>
            <person name="Suzuki S."/>
            <person name="Worden A.Z."/>
            <person name="Zauner S."/>
            <person name="Barry K."/>
            <person name="Bell C."/>
            <person name="Bharti A.K."/>
            <person name="Crow J.A."/>
            <person name="Grimwood J."/>
            <person name="Kramer R."/>
            <person name="Lindquist E."/>
            <person name="Lucas S."/>
            <person name="Salamov A."/>
            <person name="McFadden G.I."/>
            <person name="Lane C.E."/>
            <person name="Keeling P.J."/>
            <person name="Gray M.W."/>
            <person name="Grigoriev I.V."/>
            <person name="Archibald J.M."/>
        </authorList>
    </citation>
    <scope>NUCLEOTIDE SEQUENCE</scope>
    <source>
        <strain evidence="3 5">CCMP2712</strain>
    </source>
</reference>
<dbReference type="Gene3D" id="3.40.30.10">
    <property type="entry name" value="Glutaredoxin"/>
    <property type="match status" value="1"/>
</dbReference>
<keyword evidence="1" id="KW-0732">Signal</keyword>
<evidence type="ECO:0000259" key="2">
    <source>
        <dbReference type="Pfam" id="PF00085"/>
    </source>
</evidence>
<dbReference type="InterPro" id="IPR013766">
    <property type="entry name" value="Thioredoxin_domain"/>
</dbReference>
<dbReference type="PaxDb" id="55529-EKX53418"/>
<accession>L1JZ91</accession>
<feature type="signal peptide" evidence="1">
    <location>
        <begin position="1"/>
        <end position="25"/>
    </location>
</feature>
<dbReference type="KEGG" id="gtt:GUITHDRAFT_150407"/>
<name>L1JZ91_GUITC</name>
<dbReference type="PANTHER" id="PTHR46135:SF3">
    <property type="entry name" value="NME_NM23 FAMILY MEMBER 8"/>
    <property type="match status" value="1"/>
</dbReference>
<dbReference type="Proteomes" id="UP000011087">
    <property type="component" value="Unassembled WGS sequence"/>
</dbReference>
<dbReference type="OrthoDB" id="10263751at2759"/>
<reference evidence="5" key="2">
    <citation type="submission" date="2012-11" db="EMBL/GenBank/DDBJ databases">
        <authorList>
            <person name="Kuo A."/>
            <person name="Curtis B.A."/>
            <person name="Tanifuji G."/>
            <person name="Burki F."/>
            <person name="Gruber A."/>
            <person name="Irimia M."/>
            <person name="Maruyama S."/>
            <person name="Arias M.C."/>
            <person name="Ball S.G."/>
            <person name="Gile G.H."/>
            <person name="Hirakawa Y."/>
            <person name="Hopkins J.F."/>
            <person name="Rensing S.A."/>
            <person name="Schmutz J."/>
            <person name="Symeonidi A."/>
            <person name="Elias M."/>
            <person name="Eveleigh R.J."/>
            <person name="Herman E.K."/>
            <person name="Klute M.J."/>
            <person name="Nakayama T."/>
            <person name="Obornik M."/>
            <person name="Reyes-Prieto A."/>
            <person name="Armbrust E.V."/>
            <person name="Aves S.J."/>
            <person name="Beiko R.G."/>
            <person name="Coutinho P."/>
            <person name="Dacks J.B."/>
            <person name="Durnford D.G."/>
            <person name="Fast N.M."/>
            <person name="Green B.R."/>
            <person name="Grisdale C."/>
            <person name="Hempe F."/>
            <person name="Henrissat B."/>
            <person name="Hoppner M.P."/>
            <person name="Ishida K.-I."/>
            <person name="Kim E."/>
            <person name="Koreny L."/>
            <person name="Kroth P.G."/>
            <person name="Liu Y."/>
            <person name="Malik S.-B."/>
            <person name="Maier U.G."/>
            <person name="McRose D."/>
            <person name="Mock T."/>
            <person name="Neilson J.A."/>
            <person name="Onodera N.T."/>
            <person name="Poole A.M."/>
            <person name="Pritham E.J."/>
            <person name="Richards T.A."/>
            <person name="Rocap G."/>
            <person name="Roy S.W."/>
            <person name="Sarai C."/>
            <person name="Schaack S."/>
            <person name="Shirato S."/>
            <person name="Slamovits C.H."/>
            <person name="Spencer D.F."/>
            <person name="Suzuki S."/>
            <person name="Worden A.Z."/>
            <person name="Zauner S."/>
            <person name="Barry K."/>
            <person name="Bell C."/>
            <person name="Bharti A.K."/>
            <person name="Crow J.A."/>
            <person name="Grimwood J."/>
            <person name="Kramer R."/>
            <person name="Lindquist E."/>
            <person name="Lucas S."/>
            <person name="Salamov A."/>
            <person name="McFadden G.I."/>
            <person name="Lane C.E."/>
            <person name="Keeling P.J."/>
            <person name="Gray M.W."/>
            <person name="Grigoriev I.V."/>
            <person name="Archibald J.M."/>
        </authorList>
    </citation>
    <scope>NUCLEOTIDE SEQUENCE</scope>
    <source>
        <strain evidence="5">CCMP2712</strain>
    </source>
</reference>
<proteinExistence type="predicted"/>
<evidence type="ECO:0000256" key="1">
    <source>
        <dbReference type="SAM" id="SignalP"/>
    </source>
</evidence>
<dbReference type="SUPFAM" id="SSF52833">
    <property type="entry name" value="Thioredoxin-like"/>
    <property type="match status" value="1"/>
</dbReference>
<dbReference type="GeneID" id="17309984"/>
<dbReference type="InterPro" id="IPR036249">
    <property type="entry name" value="Thioredoxin-like_sf"/>
</dbReference>
<dbReference type="InterPro" id="IPR051766">
    <property type="entry name" value="TXND_domain-containing"/>
</dbReference>
<protein>
    <recommendedName>
        <fullName evidence="2">Thioredoxin domain-containing protein</fullName>
    </recommendedName>
</protein>
<dbReference type="RefSeq" id="XP_005840398.1">
    <property type="nucleotide sequence ID" value="XM_005840341.1"/>
</dbReference>
<dbReference type="eggNOG" id="KOG0907">
    <property type="taxonomic scope" value="Eukaryota"/>
</dbReference>
<dbReference type="OMA" id="FHEINNE"/>
<gene>
    <name evidence="3" type="ORF">GUITHDRAFT_150407</name>
</gene>
<dbReference type="HOGENOM" id="CLU_090389_14_4_1"/>
<keyword evidence="5" id="KW-1185">Reference proteome</keyword>
<dbReference type="STRING" id="905079.L1JZ91"/>
<dbReference type="EMBL" id="JH992970">
    <property type="protein sequence ID" value="EKX53418.1"/>
    <property type="molecule type" value="Genomic_DNA"/>
</dbReference>
<evidence type="ECO:0000313" key="3">
    <source>
        <dbReference type="EMBL" id="EKX53418.1"/>
    </source>
</evidence>
<organism evidence="3">
    <name type="scientific">Guillardia theta (strain CCMP2712)</name>
    <name type="common">Cryptophyte</name>
    <dbReference type="NCBI Taxonomy" id="905079"/>
    <lineage>
        <taxon>Eukaryota</taxon>
        <taxon>Cryptophyceae</taxon>
        <taxon>Pyrenomonadales</taxon>
        <taxon>Geminigeraceae</taxon>
        <taxon>Guillardia</taxon>
    </lineage>
</organism>
<feature type="domain" description="Thioredoxin" evidence="2">
    <location>
        <begin position="6"/>
        <end position="88"/>
    </location>
</feature>
<evidence type="ECO:0000313" key="4">
    <source>
        <dbReference type="EnsemblProtists" id="EKX53418"/>
    </source>
</evidence>